<sequence>MKLQKPNWAPFLPLIIAALAFIFLASLLSTQNKGKSRADSSVLPQPASQSSFVLAVRQATGQQTDLELKLTSPLADVSGFSLRLDFQGSATQLKASPELEKEGWVFPIQKISPNRVEFSGIYPKLQKYSFQAEKVIASFTVNGAFDSLSFKLDPQVTKLISKTNEVLTPILTWEKI</sequence>
<organism evidence="1 2">
    <name type="scientific">Candidatus Shapirobacteria bacterium CG10_big_fil_rev_8_21_14_0_10_48_15</name>
    <dbReference type="NCBI Taxonomy" id="1974484"/>
    <lineage>
        <taxon>Bacteria</taxon>
        <taxon>Candidatus Shapironibacteriota</taxon>
    </lineage>
</organism>
<protein>
    <submittedName>
        <fullName evidence="1">Uncharacterized protein</fullName>
    </submittedName>
</protein>
<name>A0A2M8L7B5_9BACT</name>
<gene>
    <name evidence="1" type="ORF">COU97_01380</name>
</gene>
<evidence type="ECO:0000313" key="2">
    <source>
        <dbReference type="Proteomes" id="UP000231579"/>
    </source>
</evidence>
<dbReference type="AlphaFoldDB" id="A0A2M8L7B5"/>
<accession>A0A2M8L7B5</accession>
<dbReference type="Proteomes" id="UP000231579">
    <property type="component" value="Unassembled WGS sequence"/>
</dbReference>
<dbReference type="EMBL" id="PFEM01000020">
    <property type="protein sequence ID" value="PJE70131.1"/>
    <property type="molecule type" value="Genomic_DNA"/>
</dbReference>
<comment type="caution">
    <text evidence="1">The sequence shown here is derived from an EMBL/GenBank/DDBJ whole genome shotgun (WGS) entry which is preliminary data.</text>
</comment>
<reference evidence="2" key="1">
    <citation type="submission" date="2017-09" db="EMBL/GenBank/DDBJ databases">
        <title>Depth-based differentiation of microbial function through sediment-hosted aquifers and enrichment of novel symbionts in the deep terrestrial subsurface.</title>
        <authorList>
            <person name="Probst A.J."/>
            <person name="Ladd B."/>
            <person name="Jarett J.K."/>
            <person name="Geller-Mcgrath D.E."/>
            <person name="Sieber C.M.K."/>
            <person name="Emerson J.B."/>
            <person name="Anantharaman K."/>
            <person name="Thomas B.C."/>
            <person name="Malmstrom R."/>
            <person name="Stieglmeier M."/>
            <person name="Klingl A."/>
            <person name="Woyke T."/>
            <person name="Ryan C.M."/>
            <person name="Banfield J.F."/>
        </authorList>
    </citation>
    <scope>NUCLEOTIDE SEQUENCE [LARGE SCALE GENOMIC DNA]</scope>
</reference>
<proteinExistence type="predicted"/>
<evidence type="ECO:0000313" key="1">
    <source>
        <dbReference type="EMBL" id="PJE70131.1"/>
    </source>
</evidence>